<evidence type="ECO:0000256" key="5">
    <source>
        <dbReference type="ARBA" id="ARBA00023004"/>
    </source>
</evidence>
<feature type="binding site" evidence="6">
    <location>
        <position position="275"/>
    </location>
    <ligand>
        <name>Fe cation</name>
        <dbReference type="ChEBI" id="CHEBI:24875"/>
        <note>catalytic</note>
    </ligand>
</feature>
<comment type="caution">
    <text evidence="8">The sequence shown here is derived from an EMBL/GenBank/DDBJ whole genome shotgun (WGS) entry which is preliminary data.</text>
</comment>
<dbReference type="PROSITE" id="PS00122">
    <property type="entry name" value="CARBOXYLESTERASE_B_1"/>
    <property type="match status" value="1"/>
</dbReference>
<dbReference type="Pfam" id="PF00135">
    <property type="entry name" value="COesterase"/>
    <property type="match status" value="1"/>
</dbReference>
<dbReference type="PROSITE" id="PS00941">
    <property type="entry name" value="CARBOXYLESTERASE_B_2"/>
    <property type="match status" value="1"/>
</dbReference>
<dbReference type="InterPro" id="IPR002018">
    <property type="entry name" value="CarbesteraseB"/>
</dbReference>
<evidence type="ECO:0000256" key="2">
    <source>
        <dbReference type="ARBA" id="ARBA00006787"/>
    </source>
</evidence>
<comment type="similarity">
    <text evidence="2">Belongs to the carotenoid oxygenase family.</text>
</comment>
<name>A0A317VXM8_9EURO</name>
<dbReference type="InterPro" id="IPR019826">
    <property type="entry name" value="Carboxylesterase_B_AS"/>
</dbReference>
<evidence type="ECO:0000256" key="1">
    <source>
        <dbReference type="ARBA" id="ARBA00005964"/>
    </source>
</evidence>
<dbReference type="InterPro" id="IPR029058">
    <property type="entry name" value="AB_hydrolase_fold"/>
</dbReference>
<feature type="domain" description="Carboxylesterase type B" evidence="7">
    <location>
        <begin position="775"/>
        <end position="1251"/>
    </location>
</feature>
<reference evidence="8 9" key="1">
    <citation type="submission" date="2016-12" db="EMBL/GenBank/DDBJ databases">
        <title>The genomes of Aspergillus section Nigri reveals drivers in fungal speciation.</title>
        <authorList>
            <consortium name="DOE Joint Genome Institute"/>
            <person name="Vesth T.C."/>
            <person name="Nybo J."/>
            <person name="Theobald S."/>
            <person name="Brandl J."/>
            <person name="Frisvad J.C."/>
            <person name="Nielsen K.F."/>
            <person name="Lyhne E.K."/>
            <person name="Kogle M.E."/>
            <person name="Kuo A."/>
            <person name="Riley R."/>
            <person name="Clum A."/>
            <person name="Nolan M."/>
            <person name="Lipzen A."/>
            <person name="Salamov A."/>
            <person name="Henrissat B."/>
            <person name="Wiebenga A."/>
            <person name="De Vries R.P."/>
            <person name="Grigoriev I.V."/>
            <person name="Mortensen U.H."/>
            <person name="Andersen M.R."/>
            <person name="Baker S.E."/>
        </authorList>
    </citation>
    <scope>NUCLEOTIDE SEQUENCE [LARGE SCALE GENOMIC DNA]</scope>
    <source>
        <strain evidence="8 9">CBS 115572</strain>
    </source>
</reference>
<feature type="binding site" evidence="6">
    <location>
        <position position="575"/>
    </location>
    <ligand>
        <name>Fe cation</name>
        <dbReference type="ChEBI" id="CHEBI:24875"/>
        <note>catalytic</note>
    </ligand>
</feature>
<organism evidence="8 9">
    <name type="scientific">Aspergillus sclerotioniger CBS 115572</name>
    <dbReference type="NCBI Taxonomy" id="1450535"/>
    <lineage>
        <taxon>Eukaryota</taxon>
        <taxon>Fungi</taxon>
        <taxon>Dikarya</taxon>
        <taxon>Ascomycota</taxon>
        <taxon>Pezizomycotina</taxon>
        <taxon>Eurotiomycetes</taxon>
        <taxon>Eurotiomycetidae</taxon>
        <taxon>Eurotiales</taxon>
        <taxon>Aspergillaceae</taxon>
        <taxon>Aspergillus</taxon>
        <taxon>Aspergillus subgen. Circumdati</taxon>
    </lineage>
</organism>
<evidence type="ECO:0000256" key="3">
    <source>
        <dbReference type="ARBA" id="ARBA00022723"/>
    </source>
</evidence>
<evidence type="ECO:0000256" key="4">
    <source>
        <dbReference type="ARBA" id="ARBA00022801"/>
    </source>
</evidence>
<dbReference type="Proteomes" id="UP000246702">
    <property type="component" value="Unassembled WGS sequence"/>
</dbReference>
<dbReference type="Gene3D" id="3.40.50.1820">
    <property type="entry name" value="alpha/beta hydrolase"/>
    <property type="match status" value="1"/>
</dbReference>
<dbReference type="STRING" id="1450535.A0A317VXM8"/>
<dbReference type="RefSeq" id="XP_025464603.1">
    <property type="nucleotide sequence ID" value="XM_025617370.1"/>
</dbReference>
<dbReference type="PANTHER" id="PTHR43142">
    <property type="entry name" value="CARBOXYLIC ESTER HYDROLASE"/>
    <property type="match status" value="1"/>
</dbReference>
<dbReference type="EMBL" id="MSFK01000025">
    <property type="protein sequence ID" value="PWY78091.1"/>
    <property type="molecule type" value="Genomic_DNA"/>
</dbReference>
<comment type="similarity">
    <text evidence="1">Belongs to the type-B carboxylesterase/lipase family.</text>
</comment>
<keyword evidence="3 6" id="KW-0479">Metal-binding</keyword>
<gene>
    <name evidence="8" type="ORF">BO94DRAFT_626677</name>
</gene>
<keyword evidence="9" id="KW-1185">Reference proteome</keyword>
<proteinExistence type="inferred from homology"/>
<dbReference type="GeneID" id="37119513"/>
<dbReference type="InterPro" id="IPR004294">
    <property type="entry name" value="Carotenoid_Oase"/>
</dbReference>
<feature type="binding site" evidence="6">
    <location>
        <position position="338"/>
    </location>
    <ligand>
        <name>Fe cation</name>
        <dbReference type="ChEBI" id="CHEBI:24875"/>
        <note>catalytic</note>
    </ligand>
</feature>
<accession>A0A317VXM8</accession>
<evidence type="ECO:0000259" key="7">
    <source>
        <dbReference type="Pfam" id="PF00135"/>
    </source>
</evidence>
<dbReference type="SUPFAM" id="SSF53474">
    <property type="entry name" value="alpha/beta-Hydrolases"/>
    <property type="match status" value="1"/>
</dbReference>
<comment type="cofactor">
    <cofactor evidence="6">
        <name>Fe(2+)</name>
        <dbReference type="ChEBI" id="CHEBI:29033"/>
    </cofactor>
    <text evidence="6">Binds 1 Fe(2+) ion per subunit.</text>
</comment>
<evidence type="ECO:0000256" key="6">
    <source>
        <dbReference type="PIRSR" id="PIRSR604294-1"/>
    </source>
</evidence>
<evidence type="ECO:0000313" key="9">
    <source>
        <dbReference type="Proteomes" id="UP000246702"/>
    </source>
</evidence>
<dbReference type="InterPro" id="IPR019819">
    <property type="entry name" value="Carboxylesterase_B_CS"/>
</dbReference>
<dbReference type="PANTHER" id="PTHR43142:SF6">
    <property type="entry name" value="PUTATIVE (AFU_ORTHOLOGUE AFUA_7G01710)-RELATED"/>
    <property type="match status" value="1"/>
</dbReference>
<dbReference type="GO" id="GO:0016702">
    <property type="term" value="F:oxidoreductase activity, acting on single donors with incorporation of molecular oxygen, incorporation of two atoms of oxygen"/>
    <property type="evidence" value="ECO:0007669"/>
    <property type="project" value="InterPro"/>
</dbReference>
<sequence length="1323" mass="146234">MSKAERRHPYLAGNFAPIQTTLADESCHFEGTVPEEFLGGQYVRNGTNPLQHDAQRDLHWFDGDGMLTGVYFKRIPGQPSVQPIFTNQYVLTDIYCATVRNRRLGPITPSVATLTNPALSSFRILLEVLRSMVLIYASICGLVARPIRRVSSANTSIFHHDGRVLATNEVGPPMRMLLPLLRTVGWFTGNTAEGESEVSDRPKSYFGGPGIEGFYKEMTTAHPRVDSHTNELLLFHSTFIPPFVNYSIVPARSSLTPGLCLNQPVPGLTSGKMMHDFGVSHQHTLIIDLPLSLDPFKLFHGKPVVQYDPQGQTRLGVFPRHFPELIRWFKTDACVVMHTVNSWDEETPSGIRVNMLLCRMNSIAPLYHMGNLNAPGAMNEPDPQCRLYYYQFPPDHDDSTSISQQWALSAIPFEFPCVPQHLEMKQTRFVYGCSMRKGNFAASHISSYKIDCLVKVDVQHLLLRAKTDPPSPVDGCVDKRSIATILASSNRDDPIQVFAFPSGWYAQECSFIPRGDGKSEDDGWLVTYVFDESQLDENGDAPPDSHSEMWVIDAVGMKDVVCKVVLPQRVPYGMHGNWFSEEQIVNQREATILKMQLFSLSLLLCVPALAAPAPPAAATYPPRIASLGTLQALKYNNLGSANNGTAAVLVYDQLPYSSAQVRCASIGEALYPFQNAPQSNATELEYQLDYLVYAKDLQENSSLWIAKSSPEDCQAYSQSLKRIISVSCYQELPALCTSSVHPTTDKDRTAVNKSKISISFDDFQMTGYRDGRSFRFLGVPFADPPVRNLRFAPPRPYSGPKSIDATKMADSCIQSVSGFGTLDNGGISEDCLYLNIYSPVLPSPRDRTPARKPVAVYFYGGGFTSGTASMVDYDGGNFASRNDIVVMTVNYRVGALGWLTTGNLTTGNYGTRDQILALEWVNKYIEAFGGDPNHITIFGQSAGGQSVIALLSSTAARGLFSGAIVQSAPVDLPWFTREVYTKIVIPNIAGAVGCNGTTSETALVSCLRSVPATRYLDNTTEFEAAMTDSTETIASDYLHSSEILASIEPLIPIVDDTGSGVIDDQFYRLLASNKLPNRVPTIFTTVTDEAALYVDDYVPNVGTTEAALELVYSYAYPTSLIKSLLATNAFPLNSSDPDSVRNTVADALTHSEWSCPQAYLLRNGGRHIFPRLWELEIRHGHIQTTVDVPSICSPNVDYNATCHASDVLLDWSTLNSKTKNVSPYYNQRDILHSQLLNDIFGSFFRTRNPNPDLKMLKLRGPAYASTYQIFGPRGYYMSEYEVAERNVSLLDMPPSAVMNPDITEKCAVFEDFGFGFQRANLTI</sequence>
<dbReference type="OrthoDB" id="1069523at2759"/>
<keyword evidence="5 6" id="KW-0408">Iron</keyword>
<feature type="binding site" evidence="6">
    <location>
        <position position="222"/>
    </location>
    <ligand>
        <name>Fe cation</name>
        <dbReference type="ChEBI" id="CHEBI:24875"/>
        <note>catalytic</note>
    </ligand>
</feature>
<dbReference type="GO" id="GO:0016787">
    <property type="term" value="F:hydrolase activity"/>
    <property type="evidence" value="ECO:0007669"/>
    <property type="project" value="UniProtKB-KW"/>
</dbReference>
<evidence type="ECO:0000313" key="8">
    <source>
        <dbReference type="EMBL" id="PWY78091.1"/>
    </source>
</evidence>
<dbReference type="Pfam" id="PF03055">
    <property type="entry name" value="RPE65"/>
    <property type="match status" value="1"/>
</dbReference>
<keyword evidence="4 8" id="KW-0378">Hydrolase</keyword>
<dbReference type="GO" id="GO:0046872">
    <property type="term" value="F:metal ion binding"/>
    <property type="evidence" value="ECO:0007669"/>
    <property type="project" value="UniProtKB-KW"/>
</dbReference>
<protein>
    <submittedName>
        <fullName evidence="8">Alpha/beta-hydrolase</fullName>
    </submittedName>
</protein>